<gene>
    <name evidence="4" type="ORF">C0Q70_15148</name>
</gene>
<dbReference type="PANTHER" id="PTHR24043">
    <property type="entry name" value="SCAVENGER RECEPTOR CLASS F"/>
    <property type="match status" value="1"/>
</dbReference>
<accession>A0A2T7NU28</accession>
<dbReference type="InterPro" id="IPR042635">
    <property type="entry name" value="MEGF10/SREC1/2-like"/>
</dbReference>
<feature type="compositionally biased region" description="Polar residues" evidence="2">
    <location>
        <begin position="264"/>
        <end position="288"/>
    </location>
</feature>
<keyword evidence="3" id="KW-0812">Transmembrane</keyword>
<keyword evidence="3" id="KW-0472">Membrane</keyword>
<evidence type="ECO:0000313" key="5">
    <source>
        <dbReference type="Proteomes" id="UP000245119"/>
    </source>
</evidence>
<keyword evidence="5" id="KW-1185">Reference proteome</keyword>
<proteinExistence type="predicted"/>
<dbReference type="GO" id="GO:0005044">
    <property type="term" value="F:scavenger receptor activity"/>
    <property type="evidence" value="ECO:0007669"/>
    <property type="project" value="InterPro"/>
</dbReference>
<sequence>MLAPPCFRFSSMFWKGGGAECKDGWYGENCGEVCGHCLRGNTTCDNKIGYCPSCGGAFQPPLCKEKCSAGYYGQNCKQTCGHCRVNTTCDPDNGTCTYGCSGGYKEGLCSECEDGWYGDDCTETCGHCMGGSSTCDKKYGSCSSCDGAFQPPLCKETCQDGWYGKNCLERCGHCVGGNSTCDKTSGSCPSCDGSFQLPLCKESVMPSSNDKETVSLVGPVAGAAAGCSVIFFIIGGLFVCCIFRKTRSRHSAGAVRSPDEISMTFGSSMATPRSENTPDITSPENISDPSVNVYDKLHARANDNTAAYSSITLHTDSKDTTTATEYVNITSTANDKNRYKRNQGKVVRQ</sequence>
<dbReference type="OrthoDB" id="10252017at2759"/>
<dbReference type="EMBL" id="PZQS01000009">
    <property type="protein sequence ID" value="PVD24663.1"/>
    <property type="molecule type" value="Genomic_DNA"/>
</dbReference>
<dbReference type="PANTHER" id="PTHR24043:SF8">
    <property type="entry name" value="EGF-LIKE DOMAIN-CONTAINING PROTEIN"/>
    <property type="match status" value="1"/>
</dbReference>
<evidence type="ECO:0000313" key="4">
    <source>
        <dbReference type="EMBL" id="PVD24663.1"/>
    </source>
</evidence>
<reference evidence="4 5" key="1">
    <citation type="submission" date="2018-04" db="EMBL/GenBank/DDBJ databases">
        <title>The genome of golden apple snail Pomacea canaliculata provides insight into stress tolerance and invasive adaptation.</title>
        <authorList>
            <person name="Liu C."/>
            <person name="Liu B."/>
            <person name="Ren Y."/>
            <person name="Zhang Y."/>
            <person name="Wang H."/>
            <person name="Li S."/>
            <person name="Jiang F."/>
            <person name="Yin L."/>
            <person name="Zhang G."/>
            <person name="Qian W."/>
            <person name="Fan W."/>
        </authorList>
    </citation>
    <scope>NUCLEOTIDE SEQUENCE [LARGE SCALE GENOMIC DNA]</scope>
    <source>
        <strain evidence="4">SZHN2017</strain>
        <tissue evidence="4">Muscle</tissue>
    </source>
</reference>
<feature type="transmembrane region" description="Helical" evidence="3">
    <location>
        <begin position="216"/>
        <end position="243"/>
    </location>
</feature>
<evidence type="ECO:0000256" key="2">
    <source>
        <dbReference type="SAM" id="MobiDB-lite"/>
    </source>
</evidence>
<name>A0A2T7NU28_POMCA</name>
<comment type="caution">
    <text evidence="4">The sequence shown here is derived from an EMBL/GenBank/DDBJ whole genome shotgun (WGS) entry which is preliminary data.</text>
</comment>
<keyword evidence="1" id="KW-0245">EGF-like domain</keyword>
<protein>
    <recommendedName>
        <fullName evidence="6">EGF-like domain-containing protein</fullName>
    </recommendedName>
</protein>
<dbReference type="Gene3D" id="2.170.300.10">
    <property type="entry name" value="Tie2 ligand-binding domain superfamily"/>
    <property type="match status" value="1"/>
</dbReference>
<dbReference type="AlphaFoldDB" id="A0A2T7NU28"/>
<evidence type="ECO:0000256" key="3">
    <source>
        <dbReference type="SAM" id="Phobius"/>
    </source>
</evidence>
<dbReference type="Proteomes" id="UP000245119">
    <property type="component" value="Linkage Group LG9"/>
</dbReference>
<organism evidence="4 5">
    <name type="scientific">Pomacea canaliculata</name>
    <name type="common">Golden apple snail</name>
    <dbReference type="NCBI Taxonomy" id="400727"/>
    <lineage>
        <taxon>Eukaryota</taxon>
        <taxon>Metazoa</taxon>
        <taxon>Spiralia</taxon>
        <taxon>Lophotrochozoa</taxon>
        <taxon>Mollusca</taxon>
        <taxon>Gastropoda</taxon>
        <taxon>Caenogastropoda</taxon>
        <taxon>Architaenioglossa</taxon>
        <taxon>Ampullarioidea</taxon>
        <taxon>Ampullariidae</taxon>
        <taxon>Pomacea</taxon>
    </lineage>
</organism>
<keyword evidence="3" id="KW-1133">Transmembrane helix</keyword>
<evidence type="ECO:0000256" key="1">
    <source>
        <dbReference type="ARBA" id="ARBA00022536"/>
    </source>
</evidence>
<feature type="region of interest" description="Disordered" evidence="2">
    <location>
        <begin position="263"/>
        <end position="288"/>
    </location>
</feature>
<evidence type="ECO:0008006" key="6">
    <source>
        <dbReference type="Google" id="ProtNLM"/>
    </source>
</evidence>